<dbReference type="Proteomes" id="UP000613840">
    <property type="component" value="Unassembled WGS sequence"/>
</dbReference>
<evidence type="ECO:0000313" key="3">
    <source>
        <dbReference type="Proteomes" id="UP000613840"/>
    </source>
</evidence>
<dbReference type="SUPFAM" id="SSF58113">
    <property type="entry name" value="Apolipoprotein A-I"/>
    <property type="match status" value="1"/>
</dbReference>
<feature type="compositionally biased region" description="Polar residues" evidence="1">
    <location>
        <begin position="179"/>
        <end position="205"/>
    </location>
</feature>
<dbReference type="Pfam" id="PF12277">
    <property type="entry name" value="DUF3618"/>
    <property type="match status" value="1"/>
</dbReference>
<accession>A0A917SDQ0</accession>
<organism evidence="2 3">
    <name type="scientific">Microlunatus endophyticus</name>
    <dbReference type="NCBI Taxonomy" id="1716077"/>
    <lineage>
        <taxon>Bacteria</taxon>
        <taxon>Bacillati</taxon>
        <taxon>Actinomycetota</taxon>
        <taxon>Actinomycetes</taxon>
        <taxon>Propionibacteriales</taxon>
        <taxon>Propionibacteriaceae</taxon>
        <taxon>Microlunatus</taxon>
    </lineage>
</organism>
<feature type="region of interest" description="Disordered" evidence="1">
    <location>
        <begin position="1"/>
        <end position="97"/>
    </location>
</feature>
<dbReference type="RefSeq" id="WP_188896590.1">
    <property type="nucleotide sequence ID" value="NZ_BMMZ01000009.1"/>
</dbReference>
<feature type="compositionally biased region" description="Basic and acidic residues" evidence="1">
    <location>
        <begin position="81"/>
        <end position="97"/>
    </location>
</feature>
<keyword evidence="3" id="KW-1185">Reference proteome</keyword>
<evidence type="ECO:0000313" key="2">
    <source>
        <dbReference type="EMBL" id="GGL73037.1"/>
    </source>
</evidence>
<dbReference type="AlphaFoldDB" id="A0A917SDQ0"/>
<reference evidence="2" key="2">
    <citation type="submission" date="2020-09" db="EMBL/GenBank/DDBJ databases">
        <authorList>
            <person name="Sun Q."/>
            <person name="Zhou Y."/>
        </authorList>
    </citation>
    <scope>NUCLEOTIDE SEQUENCE</scope>
    <source>
        <strain evidence="2">CGMCC 4.7306</strain>
    </source>
</reference>
<dbReference type="Gene3D" id="1.20.120.20">
    <property type="entry name" value="Apolipoprotein"/>
    <property type="match status" value="1"/>
</dbReference>
<dbReference type="InterPro" id="IPR022062">
    <property type="entry name" value="DUF3618"/>
</dbReference>
<sequence length="205" mass="21553">MSNDPEEIRADIERTRARLSDDVDTLADEASPKRIAQRQTNKARRALSGAKDRIMGTASDVSDTARDRVNSAGDQLAGTRTDAKARAAEVGDTVRERTEGNPLAAGLIAFGAGLLVSSVFRPSSAEQQVASAAKEKLQPLAEEAKQVAGDAADHLKDSAREAVESVRDTAGHAADQVKDTGTSAAQDVQSQAAESKDAVQQSQTN</sequence>
<gene>
    <name evidence="2" type="ORF">GCM10011575_34190</name>
</gene>
<name>A0A917SDQ0_9ACTN</name>
<feature type="compositionally biased region" description="Basic and acidic residues" evidence="1">
    <location>
        <begin position="161"/>
        <end position="178"/>
    </location>
</feature>
<evidence type="ECO:0008006" key="4">
    <source>
        <dbReference type="Google" id="ProtNLM"/>
    </source>
</evidence>
<comment type="caution">
    <text evidence="2">The sequence shown here is derived from an EMBL/GenBank/DDBJ whole genome shotgun (WGS) entry which is preliminary data.</text>
</comment>
<feature type="compositionally biased region" description="Basic and acidic residues" evidence="1">
    <location>
        <begin position="1"/>
        <end position="21"/>
    </location>
</feature>
<reference evidence="2" key="1">
    <citation type="journal article" date="2014" name="Int. J. Syst. Evol. Microbiol.">
        <title>Complete genome sequence of Corynebacterium casei LMG S-19264T (=DSM 44701T), isolated from a smear-ripened cheese.</title>
        <authorList>
            <consortium name="US DOE Joint Genome Institute (JGI-PGF)"/>
            <person name="Walter F."/>
            <person name="Albersmeier A."/>
            <person name="Kalinowski J."/>
            <person name="Ruckert C."/>
        </authorList>
    </citation>
    <scope>NUCLEOTIDE SEQUENCE</scope>
    <source>
        <strain evidence="2">CGMCC 4.7306</strain>
    </source>
</reference>
<protein>
    <recommendedName>
        <fullName evidence="4">DUF3618 domain-containing protein</fullName>
    </recommendedName>
</protein>
<proteinExistence type="predicted"/>
<evidence type="ECO:0000256" key="1">
    <source>
        <dbReference type="SAM" id="MobiDB-lite"/>
    </source>
</evidence>
<feature type="region of interest" description="Disordered" evidence="1">
    <location>
        <begin position="161"/>
        <end position="205"/>
    </location>
</feature>
<dbReference type="EMBL" id="BMMZ01000009">
    <property type="protein sequence ID" value="GGL73037.1"/>
    <property type="molecule type" value="Genomic_DNA"/>
</dbReference>